<dbReference type="FunFam" id="3.30.40.10:FF:000022">
    <property type="entry name" value="E3 ubiquitin-protein ligase RING1-like"/>
    <property type="match status" value="1"/>
</dbReference>
<comment type="catalytic activity">
    <reaction evidence="1">
        <text>S-ubiquitinyl-[E2 ubiquitin-conjugating enzyme]-L-cysteine + [acceptor protein]-L-lysine = [E2 ubiquitin-conjugating enzyme]-L-cysteine + N(6)-ubiquitinyl-[acceptor protein]-L-lysine.</text>
        <dbReference type="EC" id="2.3.2.27"/>
    </reaction>
</comment>
<dbReference type="Pfam" id="PF13639">
    <property type="entry name" value="zf-RING_2"/>
    <property type="match status" value="1"/>
</dbReference>
<gene>
    <name evidence="11" type="ORF">SLEP1_g4829</name>
</gene>
<evidence type="ECO:0000256" key="9">
    <source>
        <dbReference type="SAM" id="MobiDB-lite"/>
    </source>
</evidence>
<evidence type="ECO:0000256" key="7">
    <source>
        <dbReference type="ARBA" id="ARBA00022833"/>
    </source>
</evidence>
<evidence type="ECO:0000256" key="4">
    <source>
        <dbReference type="ARBA" id="ARBA00022723"/>
    </source>
</evidence>
<keyword evidence="6" id="KW-0833">Ubl conjugation pathway</keyword>
<feature type="compositionally biased region" description="Gly residues" evidence="9">
    <location>
        <begin position="308"/>
        <end position="322"/>
    </location>
</feature>
<dbReference type="SMART" id="SM00184">
    <property type="entry name" value="RING"/>
    <property type="match status" value="1"/>
</dbReference>
<evidence type="ECO:0000259" key="10">
    <source>
        <dbReference type="PROSITE" id="PS50089"/>
    </source>
</evidence>
<comment type="caution">
    <text evidence="11">The sequence shown here is derived from an EMBL/GenBank/DDBJ whole genome shotgun (WGS) entry which is preliminary data.</text>
</comment>
<evidence type="ECO:0000256" key="3">
    <source>
        <dbReference type="ARBA" id="ARBA00022679"/>
    </source>
</evidence>
<evidence type="ECO:0000256" key="1">
    <source>
        <dbReference type="ARBA" id="ARBA00000900"/>
    </source>
</evidence>
<dbReference type="CDD" id="cd16667">
    <property type="entry name" value="RING-H2_RNF126-like"/>
    <property type="match status" value="1"/>
</dbReference>
<feature type="region of interest" description="Disordered" evidence="9">
    <location>
        <begin position="265"/>
        <end position="332"/>
    </location>
</feature>
<reference evidence="11 12" key="1">
    <citation type="journal article" date="2021" name="Commun. Biol.">
        <title>The genome of Shorea leprosula (Dipterocarpaceae) highlights the ecological relevance of drought in aseasonal tropical rainforests.</title>
        <authorList>
            <person name="Ng K.K.S."/>
            <person name="Kobayashi M.J."/>
            <person name="Fawcett J.A."/>
            <person name="Hatakeyama M."/>
            <person name="Paape T."/>
            <person name="Ng C.H."/>
            <person name="Ang C.C."/>
            <person name="Tnah L.H."/>
            <person name="Lee C.T."/>
            <person name="Nishiyama T."/>
            <person name="Sese J."/>
            <person name="O'Brien M.J."/>
            <person name="Copetti D."/>
            <person name="Mohd Noor M.I."/>
            <person name="Ong R.C."/>
            <person name="Putra M."/>
            <person name="Sireger I.Z."/>
            <person name="Indrioko S."/>
            <person name="Kosugi Y."/>
            <person name="Izuno A."/>
            <person name="Isagi Y."/>
            <person name="Lee S.L."/>
            <person name="Shimizu K.K."/>
        </authorList>
    </citation>
    <scope>NUCLEOTIDE SEQUENCE [LARGE SCALE GENOMIC DNA]</scope>
    <source>
        <strain evidence="11">214</strain>
    </source>
</reference>
<dbReference type="EMBL" id="BPVZ01000004">
    <property type="protein sequence ID" value="GKU90885.1"/>
    <property type="molecule type" value="Genomic_DNA"/>
</dbReference>
<dbReference type="InterPro" id="IPR013083">
    <property type="entry name" value="Znf_RING/FYVE/PHD"/>
</dbReference>
<organism evidence="11 12">
    <name type="scientific">Rubroshorea leprosula</name>
    <dbReference type="NCBI Taxonomy" id="152421"/>
    <lineage>
        <taxon>Eukaryota</taxon>
        <taxon>Viridiplantae</taxon>
        <taxon>Streptophyta</taxon>
        <taxon>Embryophyta</taxon>
        <taxon>Tracheophyta</taxon>
        <taxon>Spermatophyta</taxon>
        <taxon>Magnoliopsida</taxon>
        <taxon>eudicotyledons</taxon>
        <taxon>Gunneridae</taxon>
        <taxon>Pentapetalae</taxon>
        <taxon>rosids</taxon>
        <taxon>malvids</taxon>
        <taxon>Malvales</taxon>
        <taxon>Dipterocarpaceae</taxon>
        <taxon>Rubroshorea</taxon>
    </lineage>
</organism>
<proteinExistence type="predicted"/>
<dbReference type="Pfam" id="PF14369">
    <property type="entry name" value="Zn_ribbon_19"/>
    <property type="match status" value="1"/>
</dbReference>
<accession>A0AAV5HVS0</accession>
<dbReference type="PANTHER" id="PTHR15710:SF202">
    <property type="entry name" value="RING-TYPE E3 UBIQUITIN TRANSFERASE"/>
    <property type="match status" value="1"/>
</dbReference>
<protein>
    <recommendedName>
        <fullName evidence="2">RING-type E3 ubiquitin transferase</fullName>
        <ecNumber evidence="2">2.3.2.27</ecNumber>
    </recommendedName>
</protein>
<keyword evidence="7" id="KW-0862">Zinc</keyword>
<keyword evidence="5 8" id="KW-0863">Zinc-finger</keyword>
<evidence type="ECO:0000256" key="2">
    <source>
        <dbReference type="ARBA" id="ARBA00012483"/>
    </source>
</evidence>
<dbReference type="GO" id="GO:0008270">
    <property type="term" value="F:zinc ion binding"/>
    <property type="evidence" value="ECO:0007669"/>
    <property type="project" value="UniProtKB-KW"/>
</dbReference>
<keyword evidence="12" id="KW-1185">Reference proteome</keyword>
<name>A0AAV5HVS0_9ROSI</name>
<feature type="compositionally biased region" description="Low complexity" evidence="9">
    <location>
        <begin position="280"/>
        <end position="289"/>
    </location>
</feature>
<dbReference type="AlphaFoldDB" id="A0AAV5HVS0"/>
<evidence type="ECO:0000256" key="5">
    <source>
        <dbReference type="ARBA" id="ARBA00022771"/>
    </source>
</evidence>
<dbReference type="Proteomes" id="UP001054252">
    <property type="component" value="Unassembled WGS sequence"/>
</dbReference>
<keyword evidence="4" id="KW-0479">Metal-binding</keyword>
<dbReference type="GO" id="GO:0016567">
    <property type="term" value="P:protein ubiquitination"/>
    <property type="evidence" value="ECO:0007669"/>
    <property type="project" value="TreeGrafter"/>
</dbReference>
<dbReference type="Gene3D" id="3.30.40.10">
    <property type="entry name" value="Zinc/RING finger domain, C3HC4 (zinc finger)"/>
    <property type="match status" value="1"/>
</dbReference>
<dbReference type="SUPFAM" id="SSF57850">
    <property type="entry name" value="RING/U-box"/>
    <property type="match status" value="1"/>
</dbReference>
<evidence type="ECO:0000313" key="12">
    <source>
        <dbReference type="Proteomes" id="UP001054252"/>
    </source>
</evidence>
<keyword evidence="3" id="KW-0808">Transferase</keyword>
<evidence type="ECO:0000256" key="8">
    <source>
        <dbReference type="PROSITE-ProRule" id="PRU00175"/>
    </source>
</evidence>
<evidence type="ECO:0000256" key="6">
    <source>
        <dbReference type="ARBA" id="ARBA00022786"/>
    </source>
</evidence>
<dbReference type="PROSITE" id="PS50089">
    <property type="entry name" value="ZF_RING_2"/>
    <property type="match status" value="1"/>
</dbReference>
<dbReference type="InterPro" id="IPR001841">
    <property type="entry name" value="Znf_RING"/>
</dbReference>
<evidence type="ECO:0000313" key="11">
    <source>
        <dbReference type="EMBL" id="GKU90885.1"/>
    </source>
</evidence>
<dbReference type="GO" id="GO:0061630">
    <property type="term" value="F:ubiquitin protein ligase activity"/>
    <property type="evidence" value="ECO:0007669"/>
    <property type="project" value="UniProtKB-EC"/>
</dbReference>
<dbReference type="InterPro" id="IPR039525">
    <property type="entry name" value="RNF126-like_zinc-ribbon"/>
</dbReference>
<dbReference type="GO" id="GO:0005737">
    <property type="term" value="C:cytoplasm"/>
    <property type="evidence" value="ECO:0007669"/>
    <property type="project" value="TreeGrafter"/>
</dbReference>
<dbReference type="EC" id="2.3.2.27" evidence="2"/>
<sequence length="332" mass="35759">MSTAGNSTSDPNAAGVSNKQFFCYQCKRTVNVTVFPSSDVSCPICNGGFIEEYENPNPPFPNPPSYLSPFNDSFNPLSVSLTNVLQLLLSSSSPTPSSSSGTVDLQNLFGSARPASGNPQGFDPFNFVQNYLENLHSSGAHVQVVFENQPSETGFRPINLGDYFMGPGLEQLIQQLMENDPNRYGTPPAAKSAIDTLPSVKITGEVMNSEMNQCAVCKDEFEEGAEARQMPCKHLYHEYCILPWLEMHNSCPVCRYELPTEDEDYNRRMQGGQGGGGSGSDNSDGQSSGAENRTLGRSFSISLSWPSGRGGSGSGTDSGTGAGSETRYEDLD</sequence>
<feature type="domain" description="RING-type" evidence="10">
    <location>
        <begin position="214"/>
        <end position="255"/>
    </location>
</feature>
<dbReference type="PANTHER" id="PTHR15710">
    <property type="entry name" value="E3 UBIQUITIN-PROTEIN LIGASE PRAJA"/>
    <property type="match status" value="1"/>
</dbReference>